<dbReference type="AlphaFoldDB" id="A0A8R7PLE2"/>
<keyword evidence="2 3" id="KW-0813">Transport</keyword>
<dbReference type="InterPro" id="IPR046364">
    <property type="entry name" value="Exo70_C"/>
</dbReference>
<evidence type="ECO:0000259" key="4">
    <source>
        <dbReference type="Pfam" id="PF03081"/>
    </source>
</evidence>
<dbReference type="PANTHER" id="PTHR12542">
    <property type="entry name" value="EXOCYST COMPLEX PROTEIN EXO70"/>
    <property type="match status" value="1"/>
</dbReference>
<dbReference type="Gramene" id="TuG1812G0200005788.01.T01">
    <property type="protein sequence ID" value="TuG1812G0200005788.01.T01.cds338141"/>
    <property type="gene ID" value="TuG1812G0200005788.01"/>
</dbReference>
<keyword evidence="3" id="KW-0268">Exocytosis</keyword>
<dbReference type="Pfam" id="PF03081">
    <property type="entry name" value="Exo70_C"/>
    <property type="match status" value="1"/>
</dbReference>
<evidence type="ECO:0000256" key="2">
    <source>
        <dbReference type="ARBA" id="ARBA00022448"/>
    </source>
</evidence>
<dbReference type="SUPFAM" id="SSF74788">
    <property type="entry name" value="Cullin repeat-like"/>
    <property type="match status" value="1"/>
</dbReference>
<comment type="similarity">
    <text evidence="1 3">Belongs to the EXO70 family.</text>
</comment>
<dbReference type="Proteomes" id="UP000015106">
    <property type="component" value="Chromosome 2"/>
</dbReference>
<protein>
    <recommendedName>
        <fullName evidence="3">Exocyst subunit Exo70 family protein</fullName>
    </recommendedName>
</protein>
<feature type="domain" description="Exocyst complex subunit Exo70 C-terminal" evidence="4">
    <location>
        <begin position="2"/>
        <end position="154"/>
    </location>
</feature>
<reference evidence="6" key="1">
    <citation type="journal article" date="2013" name="Nature">
        <title>Draft genome of the wheat A-genome progenitor Triticum urartu.</title>
        <authorList>
            <person name="Ling H.Q."/>
            <person name="Zhao S."/>
            <person name="Liu D."/>
            <person name="Wang J."/>
            <person name="Sun H."/>
            <person name="Zhang C."/>
            <person name="Fan H."/>
            <person name="Li D."/>
            <person name="Dong L."/>
            <person name="Tao Y."/>
            <person name="Gao C."/>
            <person name="Wu H."/>
            <person name="Li Y."/>
            <person name="Cui Y."/>
            <person name="Guo X."/>
            <person name="Zheng S."/>
            <person name="Wang B."/>
            <person name="Yu K."/>
            <person name="Liang Q."/>
            <person name="Yang W."/>
            <person name="Lou X."/>
            <person name="Chen J."/>
            <person name="Feng M."/>
            <person name="Jian J."/>
            <person name="Zhang X."/>
            <person name="Luo G."/>
            <person name="Jiang Y."/>
            <person name="Liu J."/>
            <person name="Wang Z."/>
            <person name="Sha Y."/>
            <person name="Zhang B."/>
            <person name="Wu H."/>
            <person name="Tang D."/>
            <person name="Shen Q."/>
            <person name="Xue P."/>
            <person name="Zou S."/>
            <person name="Wang X."/>
            <person name="Liu X."/>
            <person name="Wang F."/>
            <person name="Yang Y."/>
            <person name="An X."/>
            <person name="Dong Z."/>
            <person name="Zhang K."/>
            <person name="Zhang X."/>
            <person name="Luo M.C."/>
            <person name="Dvorak J."/>
            <person name="Tong Y."/>
            <person name="Wang J."/>
            <person name="Yang H."/>
            <person name="Li Z."/>
            <person name="Wang D."/>
            <person name="Zhang A."/>
            <person name="Wang J."/>
        </authorList>
    </citation>
    <scope>NUCLEOTIDE SEQUENCE</scope>
    <source>
        <strain evidence="6">cv. G1812</strain>
    </source>
</reference>
<dbReference type="EnsemblPlants" id="TuG1812G0200005788.01.T01">
    <property type="protein sequence ID" value="TuG1812G0200005788.01.T01.cds338141"/>
    <property type="gene ID" value="TuG1812G0200005788.01"/>
</dbReference>
<dbReference type="PANTHER" id="PTHR12542:SF155">
    <property type="entry name" value="EXOCYST SUBUNIT EXO70 FAMILY PROTEIN"/>
    <property type="match status" value="1"/>
</dbReference>
<evidence type="ECO:0000313" key="5">
    <source>
        <dbReference type="EnsemblPlants" id="TuG1812G0200005788.01.T01.cds338141"/>
    </source>
</evidence>
<dbReference type="Gene3D" id="1.20.1280.170">
    <property type="entry name" value="Exocyst complex component Exo70"/>
    <property type="match status" value="1"/>
</dbReference>
<reference evidence="5" key="3">
    <citation type="submission" date="2022-06" db="UniProtKB">
        <authorList>
            <consortium name="EnsemblPlants"/>
        </authorList>
    </citation>
    <scope>IDENTIFICATION</scope>
</reference>
<dbReference type="InterPro" id="IPR016159">
    <property type="entry name" value="Cullin_repeat-like_dom_sf"/>
</dbReference>
<dbReference type="GO" id="GO:0005546">
    <property type="term" value="F:phosphatidylinositol-4,5-bisphosphate binding"/>
    <property type="evidence" value="ECO:0007669"/>
    <property type="project" value="InterPro"/>
</dbReference>
<dbReference type="InterPro" id="IPR004140">
    <property type="entry name" value="Exo70"/>
</dbReference>
<dbReference type="GO" id="GO:0006887">
    <property type="term" value="P:exocytosis"/>
    <property type="evidence" value="ECO:0007669"/>
    <property type="project" value="UniProtKB-KW"/>
</dbReference>
<dbReference type="GO" id="GO:0015031">
    <property type="term" value="P:protein transport"/>
    <property type="evidence" value="ECO:0007669"/>
    <property type="project" value="UniProtKB-KW"/>
</dbReference>
<name>A0A8R7PLE2_TRIUA</name>
<keyword evidence="3" id="KW-0653">Protein transport</keyword>
<reference evidence="5" key="2">
    <citation type="submission" date="2018-03" db="EMBL/GenBank/DDBJ databases">
        <title>The Triticum urartu genome reveals the dynamic nature of wheat genome evolution.</title>
        <authorList>
            <person name="Ling H."/>
            <person name="Ma B."/>
            <person name="Shi X."/>
            <person name="Liu H."/>
            <person name="Dong L."/>
            <person name="Sun H."/>
            <person name="Cao Y."/>
            <person name="Gao Q."/>
            <person name="Zheng S."/>
            <person name="Li Y."/>
            <person name="Yu Y."/>
            <person name="Du H."/>
            <person name="Qi M."/>
            <person name="Li Y."/>
            <person name="Yu H."/>
            <person name="Cui Y."/>
            <person name="Wang N."/>
            <person name="Chen C."/>
            <person name="Wu H."/>
            <person name="Zhao Y."/>
            <person name="Zhang J."/>
            <person name="Li Y."/>
            <person name="Zhou W."/>
            <person name="Zhang B."/>
            <person name="Hu W."/>
            <person name="Eijk M."/>
            <person name="Tang J."/>
            <person name="Witsenboer H."/>
            <person name="Zhao S."/>
            <person name="Li Z."/>
            <person name="Zhang A."/>
            <person name="Wang D."/>
            <person name="Liang C."/>
        </authorList>
    </citation>
    <scope>NUCLEOTIDE SEQUENCE [LARGE SCALE GENOMIC DNA]</scope>
    <source>
        <strain evidence="5">cv. G1812</strain>
    </source>
</reference>
<evidence type="ECO:0000256" key="3">
    <source>
        <dbReference type="RuleBase" id="RU365026"/>
    </source>
</evidence>
<accession>A0A8R7PLE2</accession>
<evidence type="ECO:0000313" key="6">
    <source>
        <dbReference type="Proteomes" id="UP000015106"/>
    </source>
</evidence>
<keyword evidence="6" id="KW-1185">Reference proteome</keyword>
<proteinExistence type="inferred from homology"/>
<organism evidence="5 6">
    <name type="scientific">Triticum urartu</name>
    <name type="common">Red wild einkorn</name>
    <name type="synonym">Crithodium urartu</name>
    <dbReference type="NCBI Taxonomy" id="4572"/>
    <lineage>
        <taxon>Eukaryota</taxon>
        <taxon>Viridiplantae</taxon>
        <taxon>Streptophyta</taxon>
        <taxon>Embryophyta</taxon>
        <taxon>Tracheophyta</taxon>
        <taxon>Spermatophyta</taxon>
        <taxon>Magnoliopsida</taxon>
        <taxon>Liliopsida</taxon>
        <taxon>Poales</taxon>
        <taxon>Poaceae</taxon>
        <taxon>BOP clade</taxon>
        <taxon>Pooideae</taxon>
        <taxon>Triticodae</taxon>
        <taxon>Triticeae</taxon>
        <taxon>Triticinae</taxon>
        <taxon>Triticum</taxon>
    </lineage>
</organism>
<comment type="function">
    <text evidence="3">Component of the exocyst complex.</text>
</comment>
<evidence type="ECO:0000256" key="1">
    <source>
        <dbReference type="ARBA" id="ARBA00006756"/>
    </source>
</evidence>
<dbReference type="GO" id="GO:0000145">
    <property type="term" value="C:exocyst"/>
    <property type="evidence" value="ECO:0007669"/>
    <property type="project" value="InterPro"/>
</dbReference>
<sequence length="160" mass="18371">MYLFLLNNSYFIAQMSQPPGLLNLELRSGINCRGLQMGALLCHPERDKYIDSYLDVSWGHVLSSISQSKISGLLHRWVNTSSRNSLAEFKSALHKTYQAQKLWKVPDPQLRDALRKSIAERVITAYRNYLKEHPELEKYIGDEASNPEVLEEMLGEIFEG</sequence>